<keyword evidence="1" id="KW-0812">Transmembrane</keyword>
<feature type="transmembrane region" description="Helical" evidence="1">
    <location>
        <begin position="6"/>
        <end position="27"/>
    </location>
</feature>
<keyword evidence="1" id="KW-0472">Membrane</keyword>
<keyword evidence="1" id="KW-1133">Transmembrane helix</keyword>
<organism evidence="2">
    <name type="scientific">Rhizobium phage LG08</name>
    <dbReference type="NCBI Taxonomy" id="3129229"/>
    <lineage>
        <taxon>Viruses</taxon>
        <taxon>Duplodnaviria</taxon>
        <taxon>Heunggongvirae</taxon>
        <taxon>Uroviricota</taxon>
        <taxon>Caudoviricetes</taxon>
    </lineage>
</organism>
<reference evidence="2" key="1">
    <citation type="submission" date="2024-03" db="EMBL/GenBank/DDBJ databases">
        <authorList>
            <person name="Chantapakul B."/>
            <person name="Wang S."/>
        </authorList>
    </citation>
    <scope>NUCLEOTIDE SEQUENCE</scope>
</reference>
<sequence>MDLFLSILTGIGASTTFAFFVVLVVVCSQSYFRSKRNSNDIKKMKKTEKSVSSLKQRIFEEKVYHEDVVDIHVVEGMEDEFNEMVQNTSDEFVQKQARFFFSCALNLMAHSYKDMDEVRRVAHEMLELELEY</sequence>
<protein>
    <submittedName>
        <fullName evidence="2">Uncharacterized protein</fullName>
    </submittedName>
</protein>
<name>A0AAU8HXS2_9CAUD</name>
<accession>A0AAU8HXS2</accession>
<evidence type="ECO:0000313" key="2">
    <source>
        <dbReference type="EMBL" id="XCI77386.1"/>
    </source>
</evidence>
<evidence type="ECO:0000256" key="1">
    <source>
        <dbReference type="SAM" id="Phobius"/>
    </source>
</evidence>
<gene>
    <name evidence="2" type="ORF">LDCGVIBL_CDS0028</name>
</gene>
<proteinExistence type="predicted"/>
<dbReference type="EMBL" id="PP429226">
    <property type="protein sequence ID" value="XCI77386.1"/>
    <property type="molecule type" value="Genomic_DNA"/>
</dbReference>